<evidence type="ECO:0000313" key="2">
    <source>
        <dbReference type="EMBL" id="CEF89645.1"/>
    </source>
</evidence>
<evidence type="ECO:0000256" key="1">
    <source>
        <dbReference type="ARBA" id="ARBA00012274"/>
    </source>
</evidence>
<dbReference type="RefSeq" id="YP_009125109.1">
    <property type="nucleotide sequence ID" value="NC_026594.1"/>
</dbReference>
<dbReference type="KEGG" id="vg:23679991"/>
<reference evidence="2 3" key="1">
    <citation type="journal article" date="2015" name="PLoS ONE">
        <title>Investigation of a Large Collection of Pseudomonas aeruginosa Bacteriophages Collected from a Single Environmental Source in Abidjan, Cote d'Ivoire.</title>
        <authorList>
            <person name="Essoh C."/>
            <person name="Latino L."/>
            <person name="Midoux C."/>
            <person name="Blouin Y."/>
            <person name="Loukou G."/>
            <person name="Nguetta S.P."/>
            <person name="Lathro S."/>
            <person name="Cablanmian A."/>
            <person name="Kouassi A.K."/>
            <person name="Vergnaud G."/>
            <person name="Pourcel C."/>
        </authorList>
    </citation>
    <scope>NUCLEOTIDE SEQUENCE [LARGE SCALE GENOMIC DNA]</scope>
    <source>
        <strain evidence="2">Ab18</strain>
    </source>
</reference>
<sequence length="353" mass="40413">MSNTTVPGLASSGEAPLSQIETPTESYVTLYPWAVEMAIEQQDIFWPAEELGVEEDEGDFRTKLTEGELHGVLTAQSILTQYELMIGGVEFWGGKIARLFPRPEIQRMCACFSHVEQGSHAPFYDLANKVLGKATDEFYTEWKRDPVLSERVRFIHEKAASKNALEVTAALAFLEGAVLFSNFAYFKAFNSRGFNMIPHFVAGIDGSAKDENFHSLASSRLFRQCKAERTALGNHTQEQEEELKSYIYRMAQDVYDHELRIVDMIFAKGGIRVITKEEMIQFIQNRIDVVLAYLEYPPLFGTEKGVVSSWFYQQLSTFKYSDFFAATQLQYRRNWAQHKLTFKKEIADEYCQP</sequence>
<dbReference type="OrthoDB" id="3677at10239"/>
<keyword evidence="3" id="KW-1185">Reference proteome</keyword>
<dbReference type="InterPro" id="IPR000358">
    <property type="entry name" value="RNR_small_fam"/>
</dbReference>
<dbReference type="InterPro" id="IPR012348">
    <property type="entry name" value="RNR-like"/>
</dbReference>
<dbReference type="GO" id="GO:0004748">
    <property type="term" value="F:ribonucleoside-diphosphate reductase activity, thioredoxin disulfide as acceptor"/>
    <property type="evidence" value="ECO:0007669"/>
    <property type="project" value="UniProtKB-EC"/>
</dbReference>
<protein>
    <recommendedName>
        <fullName evidence="1">ribonucleoside-diphosphate reductase</fullName>
        <ecNumber evidence="1">1.17.4.1</ecNumber>
    </recommendedName>
</protein>
<dbReference type="InterPro" id="IPR009078">
    <property type="entry name" value="Ferritin-like_SF"/>
</dbReference>
<dbReference type="Pfam" id="PF00268">
    <property type="entry name" value="Ribonuc_red_sm"/>
    <property type="match status" value="1"/>
</dbReference>
<dbReference type="GO" id="GO:0009263">
    <property type="term" value="P:deoxyribonucleotide biosynthetic process"/>
    <property type="evidence" value="ECO:0007669"/>
    <property type="project" value="InterPro"/>
</dbReference>
<dbReference type="EC" id="1.17.4.1" evidence="1"/>
<dbReference type="GeneID" id="23679991"/>
<dbReference type="Gene3D" id="1.10.620.20">
    <property type="entry name" value="Ribonucleotide Reductase, subunit A"/>
    <property type="match status" value="1"/>
</dbReference>
<accession>A0A0A1IVR3</accession>
<organism evidence="2 3">
    <name type="scientific">Pseudomonas phage vB_PaeS_PAO1_Ab18</name>
    <dbReference type="NCBI Taxonomy" id="1548905"/>
    <lineage>
        <taxon>Viruses</taxon>
        <taxon>Duplodnaviria</taxon>
        <taxon>Heunggongvirae</taxon>
        <taxon>Uroviricota</taxon>
        <taxon>Caudoviricetes</taxon>
        <taxon>Mesyanzhinovviridae</taxon>
        <taxon>Bradleyvirinae</taxon>
        <taxon>Abidjanvirus</taxon>
        <taxon>Abidjanvirus Ab18</taxon>
        <taxon>Pseudomonas virus Ab18</taxon>
    </lineage>
</organism>
<name>A0A0A1IVR3_9CAUD</name>
<dbReference type="UniPathway" id="UPA00326"/>
<dbReference type="SUPFAM" id="SSF47240">
    <property type="entry name" value="Ferritin-like"/>
    <property type="match status" value="1"/>
</dbReference>
<dbReference type="Proteomes" id="UP000030226">
    <property type="component" value="Segment"/>
</dbReference>
<dbReference type="EMBL" id="LN610577">
    <property type="protein sequence ID" value="CEF89645.1"/>
    <property type="molecule type" value="Genomic_DNA"/>
</dbReference>
<gene>
    <name evidence="2" type="primary">ORF06</name>
</gene>
<proteinExistence type="predicted"/>
<evidence type="ECO:0000313" key="3">
    <source>
        <dbReference type="Proteomes" id="UP000030226"/>
    </source>
</evidence>